<dbReference type="EMBL" id="GGFL01011157">
    <property type="protein sequence ID" value="MBW75335.1"/>
    <property type="molecule type" value="Transcribed_RNA"/>
</dbReference>
<proteinExistence type="predicted"/>
<dbReference type="AlphaFoldDB" id="A0A2M4DCR7"/>
<sequence length="90" mass="10066">MSACAAAAAAAGCGWCLGMCYNVSASAPPRADKRNEIKTREKREGKSYDPLTTVCDARLLFTFQFNRDNPKGTIFHRRRSYVFVETANQR</sequence>
<evidence type="ECO:0000313" key="2">
    <source>
        <dbReference type="EMBL" id="MBW75335.1"/>
    </source>
</evidence>
<accession>A0A2M4DCR7</accession>
<reference evidence="2" key="1">
    <citation type="submission" date="2018-01" db="EMBL/GenBank/DDBJ databases">
        <title>An insight into the sialome of Amazonian anophelines.</title>
        <authorList>
            <person name="Ribeiro J.M."/>
            <person name="Scarpassa V."/>
            <person name="Calvo E."/>
        </authorList>
    </citation>
    <scope>NUCLEOTIDE SEQUENCE</scope>
</reference>
<evidence type="ECO:0000256" key="1">
    <source>
        <dbReference type="SAM" id="MobiDB-lite"/>
    </source>
</evidence>
<protein>
    <submittedName>
        <fullName evidence="2">Putative secreted protein</fullName>
    </submittedName>
</protein>
<feature type="region of interest" description="Disordered" evidence="1">
    <location>
        <begin position="24"/>
        <end position="44"/>
    </location>
</feature>
<feature type="compositionally biased region" description="Basic and acidic residues" evidence="1">
    <location>
        <begin position="30"/>
        <end position="44"/>
    </location>
</feature>
<organism evidence="2">
    <name type="scientific">Anopheles darlingi</name>
    <name type="common">Mosquito</name>
    <dbReference type="NCBI Taxonomy" id="43151"/>
    <lineage>
        <taxon>Eukaryota</taxon>
        <taxon>Metazoa</taxon>
        <taxon>Ecdysozoa</taxon>
        <taxon>Arthropoda</taxon>
        <taxon>Hexapoda</taxon>
        <taxon>Insecta</taxon>
        <taxon>Pterygota</taxon>
        <taxon>Neoptera</taxon>
        <taxon>Endopterygota</taxon>
        <taxon>Diptera</taxon>
        <taxon>Nematocera</taxon>
        <taxon>Culicoidea</taxon>
        <taxon>Culicidae</taxon>
        <taxon>Anophelinae</taxon>
        <taxon>Anopheles</taxon>
    </lineage>
</organism>
<name>A0A2M4DCR7_ANODA</name>